<evidence type="ECO:0000313" key="3">
    <source>
        <dbReference type="EMBL" id="MBO7746349.1"/>
    </source>
</evidence>
<dbReference type="Gene3D" id="2.60.40.10">
    <property type="entry name" value="Immunoglobulins"/>
    <property type="match status" value="1"/>
</dbReference>
<feature type="chain" id="PRO_5046582455" evidence="1">
    <location>
        <begin position="34"/>
        <end position="1777"/>
    </location>
</feature>
<dbReference type="Gene3D" id="2.60.40.1080">
    <property type="match status" value="1"/>
</dbReference>
<reference evidence="3 4" key="1">
    <citation type="submission" date="2021-03" db="EMBL/GenBank/DDBJ databases">
        <title>Paenibacillus artemisicola MWE-103 whole genome sequence.</title>
        <authorList>
            <person name="Ham Y.J."/>
        </authorList>
    </citation>
    <scope>NUCLEOTIDE SEQUENCE [LARGE SCALE GENOMIC DNA]</scope>
    <source>
        <strain evidence="3 4">MWE-103</strain>
    </source>
</reference>
<dbReference type="EMBL" id="JAGGDJ010000017">
    <property type="protein sequence ID" value="MBO7746349.1"/>
    <property type="molecule type" value="Genomic_DNA"/>
</dbReference>
<dbReference type="SUPFAM" id="SSF56300">
    <property type="entry name" value="Metallo-dependent phosphatases"/>
    <property type="match status" value="1"/>
</dbReference>
<dbReference type="InterPro" id="IPR004843">
    <property type="entry name" value="Calcineurin-like_PHP"/>
</dbReference>
<accession>A0ABS3WDE9</accession>
<dbReference type="Proteomes" id="UP000670947">
    <property type="component" value="Unassembled WGS sequence"/>
</dbReference>
<feature type="domain" description="SLH" evidence="2">
    <location>
        <begin position="1592"/>
        <end position="1652"/>
    </location>
</feature>
<keyword evidence="1" id="KW-0732">Signal</keyword>
<comment type="caution">
    <text evidence="3">The sequence shown here is derived from an EMBL/GenBank/DDBJ whole genome shotgun (WGS) entry which is preliminary data.</text>
</comment>
<dbReference type="InterPro" id="IPR018711">
    <property type="entry name" value="NAGPA"/>
</dbReference>
<evidence type="ECO:0000259" key="2">
    <source>
        <dbReference type="PROSITE" id="PS51272"/>
    </source>
</evidence>
<proteinExistence type="predicted"/>
<name>A0ABS3WDE9_9BACL</name>
<dbReference type="Pfam" id="PF09992">
    <property type="entry name" value="NAGPA"/>
    <property type="match status" value="1"/>
</dbReference>
<dbReference type="PANTHER" id="PTHR40446:SF2">
    <property type="entry name" value="N-ACETYLGLUCOSAMINE-1-PHOSPHODIESTER ALPHA-N-ACETYLGLUCOSAMINIDASE"/>
    <property type="match status" value="1"/>
</dbReference>
<dbReference type="PANTHER" id="PTHR40446">
    <property type="entry name" value="N-ACETYLGLUCOSAMINE-1-PHOSPHODIESTER ALPHA-N-ACETYLGLUCOSAMINIDASE"/>
    <property type="match status" value="1"/>
</dbReference>
<dbReference type="Gene3D" id="3.60.21.10">
    <property type="match status" value="1"/>
</dbReference>
<feature type="signal peptide" evidence="1">
    <location>
        <begin position="1"/>
        <end position="33"/>
    </location>
</feature>
<protein>
    <submittedName>
        <fullName evidence="3">S-layer homology domain-containing protein</fullName>
    </submittedName>
</protein>
<dbReference type="RefSeq" id="WP_208849133.1">
    <property type="nucleotide sequence ID" value="NZ_JAGGDJ010000017.1"/>
</dbReference>
<dbReference type="InterPro" id="IPR008964">
    <property type="entry name" value="Invasin/intimin_cell_adhesion"/>
</dbReference>
<dbReference type="SUPFAM" id="SSF49373">
    <property type="entry name" value="Invasin/intimin cell-adhesion fragments"/>
    <property type="match status" value="1"/>
</dbReference>
<gene>
    <name evidence="3" type="ORF">I8J29_19235</name>
</gene>
<dbReference type="Gene3D" id="2.60.120.430">
    <property type="entry name" value="Galactose-binding lectin"/>
    <property type="match status" value="1"/>
</dbReference>
<evidence type="ECO:0000256" key="1">
    <source>
        <dbReference type="SAM" id="SignalP"/>
    </source>
</evidence>
<feature type="domain" description="SLH" evidence="2">
    <location>
        <begin position="1653"/>
        <end position="1716"/>
    </location>
</feature>
<keyword evidence="4" id="KW-1185">Reference proteome</keyword>
<dbReference type="Pfam" id="PF00149">
    <property type="entry name" value="Metallophos"/>
    <property type="match status" value="1"/>
</dbReference>
<dbReference type="PROSITE" id="PS51272">
    <property type="entry name" value="SLH"/>
    <property type="match status" value="3"/>
</dbReference>
<dbReference type="InterPro" id="IPR013783">
    <property type="entry name" value="Ig-like_fold"/>
</dbReference>
<sequence length="1777" mass="191552">MRRFKRSKKWPAMVLAIATVLNLSSFGALTAHADPLGEANVLKSEKISSGVNFTSEEYNNYYKANNRVVVNRLDINPADSNTKIITAKAYDTISAVETIGDQANREILKGNQVIAGVDGDFYDIDPASGNPLGLMMKDGELIISQAPDENASNYRTSFYMDNANKPGIDQIHAEGKFSAGGTDYDVNLLNRNQAVTNGLVLHTSKLTKTRKMTHNYAADRGKSVFALIRVGNHFDGVHPGQTYTGTVVNVTSTEGFDIPDDSVVLEGVGTSQPIVQALEPNAEVSFTYDLYAGKDADHHDLLKNDIVTSLTSNAWLVRDGEAVTTGDPGANARTALGMKADGSLVVVTVDKPSSSYTGSVGTGLPDLAKYMQEAGAVNALNLDGGGSTEMIVRQAGSDRPVTISHPGDVNGSRLVSSSLLFVSTATKGTTVGNVVVDKNVTLYTGSKYDFSYRLADEFGNPISGGNGPATWASTIGSVDANGHYLANAGIGAGKVSATVDGVKGSAEVSVVDTVYNAAFTSNNVVMINNQQKQFGFTAVDASGNQVYIDPSVATWSLSGGIGEVDANGLVSTNGNGGTGTLTATFGPYTITTNVTVGPKEQIIDNFDTVSDGTGSNPSNFPIEGYHYSGTAYPTNPNAASSPYFSFSTTIKHSGDRSFKMDYDMANWSKAANGTLNWIPHWYKGANWSDDLAAAMDKSYKTDIYPKKFGIWVYGDGKAPWLRVIFKDGTNTNKTLDLTTETQDIDWVGWKYLELNIPQGWALPIRLNYVYMAETTKTKPNYSGSIYFDDMKFIYTDEVQDISGPVFTNTLPSSDGVFSSTLDFSTTISDNLSGVKEDSIIVKVNDAPQAYTYDKDSGRLGFKLENLAQGDYRVYVEAKDGAGNPSVPWIDRTYHVDLTPDEEAPTMTDVTPTKDVNVKIPMPRVTFKLVDSKSQVDPESISVRLNNIELPVYYDADSGWGYAEPAGNLANGAYTLRINARDNAGNAMTTYKDQLTLEAIPQPADGSNFSISVIPDTQGNAFTQKLFSRAAADDTSLVMHMGDIVDDGSQLQYDQADDFTKLFGAKPFFVLAGNHEAFKNTLDLFYKKFGSPTQHFEYGDTEIIMLNTAYIQSITESDPTQFHWLEDVLAKNTKKNVLVFQHVITRDSFGTAHQMDPEDAKRYESILGEYKKAHPDTEIYSLFGHLHTLQTWDVDGVKYIISGNGADKTYVSHGDGDMLGSGKITLTDGKMKFTYDPLLTKTYIKNEAIIGNKMNAVIGSTVQLDMFGDFREYPANYVTQINNHELVGIKWSSSNEAFASVDENGAVTSKSIGSTVITGISGGKASSVTVETVKPEDVKPMKLELSVPAEPQVGDTFIPTIKATNAYGAVYALDAKDVAFSFKNGKARLQEDGVIVADAEGEEEITATFSGLKATAATKITAKPTTPPDPGNSGPIVIAPPTTPDVDLTKDSVVKSDVFAELAKDKNATMTFAGNGYKWNVNGSDITNLNGDVDLGVNVRNQAPIGKISTPVQVHAKKIVLGLSLNQNGTLPGKMTLELPTGNEQAGKKLFFYAVNSADQAPAFVAELTADENGTVAIPFTSSTSAEYLLMTQKILDFKDADAHWAKADIYYLVGKDIVSGVNDSRFLPNNAITRGEFVKLIAGAAGADVSAFTKSSFADVKPADWYSPYVEWAKRNNIVLGVQPDAFAPNEKITREQMAVILVRLSDLLGYTLEGNAQPVHFADEANISAYAREAVKKAQQAGIISGMPNHQFAPAKSATRGEAAKMLATLLKAMEK</sequence>
<organism evidence="3 4">
    <name type="scientific">Paenibacillus artemisiicola</name>
    <dbReference type="NCBI Taxonomy" id="1172618"/>
    <lineage>
        <taxon>Bacteria</taxon>
        <taxon>Bacillati</taxon>
        <taxon>Bacillota</taxon>
        <taxon>Bacilli</taxon>
        <taxon>Bacillales</taxon>
        <taxon>Paenibacillaceae</taxon>
        <taxon>Paenibacillus</taxon>
    </lineage>
</organism>
<feature type="domain" description="SLH" evidence="2">
    <location>
        <begin position="1719"/>
        <end position="1777"/>
    </location>
</feature>
<dbReference type="InterPro" id="IPR029052">
    <property type="entry name" value="Metallo-depent_PP-like"/>
</dbReference>
<dbReference type="InterPro" id="IPR001119">
    <property type="entry name" value="SLH_dom"/>
</dbReference>
<dbReference type="Pfam" id="PF00395">
    <property type="entry name" value="SLH"/>
    <property type="match status" value="3"/>
</dbReference>
<evidence type="ECO:0000313" key="4">
    <source>
        <dbReference type="Proteomes" id="UP000670947"/>
    </source>
</evidence>